<dbReference type="PRINTS" id="PR00080">
    <property type="entry name" value="SDRFAMILY"/>
</dbReference>
<name>A0A1N7HFD0_9NOCA</name>
<evidence type="ECO:0000259" key="4">
    <source>
        <dbReference type="SMART" id="SM00822"/>
    </source>
</evidence>
<dbReference type="InterPro" id="IPR036291">
    <property type="entry name" value="NAD(P)-bd_dom_sf"/>
</dbReference>
<dbReference type="SMART" id="SM00822">
    <property type="entry name" value="PKS_KR"/>
    <property type="match status" value="1"/>
</dbReference>
<dbReference type="InterPro" id="IPR057326">
    <property type="entry name" value="KR_dom"/>
</dbReference>
<dbReference type="Pfam" id="PF00106">
    <property type="entry name" value="adh_short"/>
    <property type="match status" value="1"/>
</dbReference>
<dbReference type="PANTHER" id="PTHR44196:SF1">
    <property type="entry name" value="DEHYDROGENASE_REDUCTASE SDR FAMILY MEMBER 7B"/>
    <property type="match status" value="1"/>
</dbReference>
<evidence type="ECO:0000256" key="2">
    <source>
        <dbReference type="ARBA" id="ARBA00023002"/>
    </source>
</evidence>
<feature type="domain" description="Ketoreductase" evidence="4">
    <location>
        <begin position="6"/>
        <end position="199"/>
    </location>
</feature>
<dbReference type="InterPro" id="IPR002347">
    <property type="entry name" value="SDR_fam"/>
</dbReference>
<reference evidence="5 6" key="1">
    <citation type="submission" date="2017-01" db="EMBL/GenBank/DDBJ databases">
        <authorList>
            <person name="Mah S.A."/>
            <person name="Swanson W.J."/>
            <person name="Moy G.W."/>
            <person name="Vacquier V.D."/>
        </authorList>
    </citation>
    <scope>NUCLEOTIDE SEQUENCE [LARGE SCALE GENOMIC DNA]</scope>
    <source>
        <strain evidence="5 6">CPCC 203464</strain>
    </source>
</reference>
<dbReference type="GO" id="GO:0016020">
    <property type="term" value="C:membrane"/>
    <property type="evidence" value="ECO:0007669"/>
    <property type="project" value="TreeGrafter"/>
</dbReference>
<evidence type="ECO:0000256" key="3">
    <source>
        <dbReference type="RuleBase" id="RU000363"/>
    </source>
</evidence>
<comment type="similarity">
    <text evidence="1 3">Belongs to the short-chain dehydrogenases/reductases (SDR) family.</text>
</comment>
<evidence type="ECO:0000313" key="5">
    <source>
        <dbReference type="EMBL" id="SIS23463.1"/>
    </source>
</evidence>
<dbReference type="PRINTS" id="PR00081">
    <property type="entry name" value="GDHRDH"/>
</dbReference>
<dbReference type="STRING" id="1344003.SAMN05445060_4126"/>
<gene>
    <name evidence="5" type="ORF">SAMN05445060_4126</name>
</gene>
<evidence type="ECO:0000256" key="1">
    <source>
        <dbReference type="ARBA" id="ARBA00006484"/>
    </source>
</evidence>
<protein>
    <submittedName>
        <fullName evidence="5">Short-chain dehydrogenase</fullName>
    </submittedName>
</protein>
<organism evidence="5 6">
    <name type="scientific">Williamsia sterculiae</name>
    <dbReference type="NCBI Taxonomy" id="1344003"/>
    <lineage>
        <taxon>Bacteria</taxon>
        <taxon>Bacillati</taxon>
        <taxon>Actinomycetota</taxon>
        <taxon>Actinomycetes</taxon>
        <taxon>Mycobacteriales</taxon>
        <taxon>Nocardiaceae</taxon>
        <taxon>Williamsia</taxon>
    </lineage>
</organism>
<dbReference type="Proteomes" id="UP000186218">
    <property type="component" value="Unassembled WGS sequence"/>
</dbReference>
<evidence type="ECO:0000313" key="6">
    <source>
        <dbReference type="Proteomes" id="UP000186218"/>
    </source>
</evidence>
<dbReference type="SUPFAM" id="SSF51735">
    <property type="entry name" value="NAD(P)-binding Rossmann-fold domains"/>
    <property type="match status" value="1"/>
</dbReference>
<proteinExistence type="inferred from homology"/>
<keyword evidence="2" id="KW-0560">Oxidoreductase</keyword>
<dbReference type="GO" id="GO:0016491">
    <property type="term" value="F:oxidoreductase activity"/>
    <property type="evidence" value="ECO:0007669"/>
    <property type="project" value="UniProtKB-KW"/>
</dbReference>
<accession>A0A1N7HFD0</accession>
<dbReference type="Gene3D" id="3.40.50.720">
    <property type="entry name" value="NAD(P)-binding Rossmann-like Domain"/>
    <property type="match status" value="1"/>
</dbReference>
<dbReference type="EMBL" id="FTNT01000016">
    <property type="protein sequence ID" value="SIS23463.1"/>
    <property type="molecule type" value="Genomic_DNA"/>
</dbReference>
<dbReference type="AlphaFoldDB" id="A0A1N7HFD0"/>
<keyword evidence="6" id="KW-1185">Reference proteome</keyword>
<dbReference type="PANTHER" id="PTHR44196">
    <property type="entry name" value="DEHYDROGENASE/REDUCTASE SDR FAMILY MEMBER 7B"/>
    <property type="match status" value="1"/>
</dbReference>
<sequence length="214" mass="23131">MKIRNSLILVTGASSGIGEHTARALAAAGARVVLVARRAELVDTTAGELREHGHHAWAYTADLGTPDGARQLRSRVLTDLGVPDAIVNNAGAGRFLRIEETSLEEAVDMMNAPYFASFFTTRVFIEEMLDRGSGTIVMVNSPVAWMPWPGAVGYAAARYAVRGLTDALRQDLRGTGLVVGQVTPAASTALLRRQSWRVRTHPHRRTAARLGHPQ</sequence>
<dbReference type="CDD" id="cd05233">
    <property type="entry name" value="SDR_c"/>
    <property type="match status" value="1"/>
</dbReference>